<keyword evidence="1" id="KW-1133">Transmembrane helix</keyword>
<organism evidence="2 3">
    <name type="scientific">Actinomadura macrotermitis</name>
    <dbReference type="NCBI Taxonomy" id="2585200"/>
    <lineage>
        <taxon>Bacteria</taxon>
        <taxon>Bacillati</taxon>
        <taxon>Actinomycetota</taxon>
        <taxon>Actinomycetes</taxon>
        <taxon>Streptosporangiales</taxon>
        <taxon>Thermomonosporaceae</taxon>
        <taxon>Actinomadura</taxon>
    </lineage>
</organism>
<feature type="transmembrane region" description="Helical" evidence="1">
    <location>
        <begin position="6"/>
        <end position="26"/>
    </location>
</feature>
<comment type="caution">
    <text evidence="2">The sequence shown here is derived from an EMBL/GenBank/DDBJ whole genome shotgun (WGS) entry which is preliminary data.</text>
</comment>
<sequence length="32" mass="3290">MGGMVNTVVLVLGFGLVAVGAAFLVTRLSRLK</sequence>
<dbReference type="EMBL" id="WEGH01000002">
    <property type="protein sequence ID" value="MQY04425.1"/>
    <property type="molecule type" value="Genomic_DNA"/>
</dbReference>
<reference evidence="2 3" key="1">
    <citation type="submission" date="2019-10" db="EMBL/GenBank/DDBJ databases">
        <title>Actinomadura rubteroloni sp. nov. and Actinomadura macrotermitis sp. nov., isolated from the gut of fungus growing-termite Macrotermes natalensis.</title>
        <authorList>
            <person name="Benndorf R."/>
            <person name="Martin K."/>
            <person name="Kuefner M."/>
            <person name="De Beer W."/>
            <person name="Kaster A.-K."/>
            <person name="Vollmers J."/>
            <person name="Poulsen M."/>
            <person name="Beemelmanns C."/>
        </authorList>
    </citation>
    <scope>NUCLEOTIDE SEQUENCE [LARGE SCALE GENOMIC DNA]</scope>
    <source>
        <strain evidence="2 3">RB68</strain>
    </source>
</reference>
<name>A0A7K0BTA5_9ACTN</name>
<dbReference type="AlphaFoldDB" id="A0A7K0BTA5"/>
<keyword evidence="3" id="KW-1185">Reference proteome</keyword>
<evidence type="ECO:0000256" key="1">
    <source>
        <dbReference type="SAM" id="Phobius"/>
    </source>
</evidence>
<evidence type="ECO:0000313" key="3">
    <source>
        <dbReference type="Proteomes" id="UP000487268"/>
    </source>
</evidence>
<evidence type="ECO:0000313" key="2">
    <source>
        <dbReference type="EMBL" id="MQY04425.1"/>
    </source>
</evidence>
<proteinExistence type="predicted"/>
<gene>
    <name evidence="2" type="ORF">ACRB68_24780</name>
</gene>
<accession>A0A7K0BTA5</accession>
<keyword evidence="1" id="KW-0812">Transmembrane</keyword>
<keyword evidence="1" id="KW-0472">Membrane</keyword>
<protein>
    <submittedName>
        <fullName evidence="2">Uncharacterized protein</fullName>
    </submittedName>
</protein>
<dbReference type="Proteomes" id="UP000487268">
    <property type="component" value="Unassembled WGS sequence"/>
</dbReference>